<comment type="caution">
    <text evidence="1">The sequence shown here is derived from an EMBL/GenBank/DDBJ whole genome shotgun (WGS) entry which is preliminary data.</text>
</comment>
<organism evidence="1 2">
    <name type="scientific">Guyanagaster necrorhizus</name>
    <dbReference type="NCBI Taxonomy" id="856835"/>
    <lineage>
        <taxon>Eukaryota</taxon>
        <taxon>Fungi</taxon>
        <taxon>Dikarya</taxon>
        <taxon>Basidiomycota</taxon>
        <taxon>Agaricomycotina</taxon>
        <taxon>Agaricomycetes</taxon>
        <taxon>Agaricomycetidae</taxon>
        <taxon>Agaricales</taxon>
        <taxon>Marasmiineae</taxon>
        <taxon>Physalacriaceae</taxon>
        <taxon>Guyanagaster</taxon>
    </lineage>
</organism>
<dbReference type="Proteomes" id="UP000812287">
    <property type="component" value="Unassembled WGS sequence"/>
</dbReference>
<evidence type="ECO:0000313" key="1">
    <source>
        <dbReference type="EMBL" id="KAG7448763.1"/>
    </source>
</evidence>
<reference evidence="1" key="1">
    <citation type="submission" date="2020-11" db="EMBL/GenBank/DDBJ databases">
        <title>Adaptations for nitrogen fixation in a non-lichenized fungal sporocarp promotes dispersal by wood-feeding termites.</title>
        <authorList>
            <consortium name="DOE Joint Genome Institute"/>
            <person name="Koch R.A."/>
            <person name="Yoon G."/>
            <person name="Arayal U."/>
            <person name="Lail K."/>
            <person name="Amirebrahimi M."/>
            <person name="Labutti K."/>
            <person name="Lipzen A."/>
            <person name="Riley R."/>
            <person name="Barry K."/>
            <person name="Henrissat B."/>
            <person name="Grigoriev I.V."/>
            <person name="Herr J.R."/>
            <person name="Aime M.C."/>
        </authorList>
    </citation>
    <scope>NUCLEOTIDE SEQUENCE</scope>
    <source>
        <strain evidence="1">MCA 3950</strain>
    </source>
</reference>
<keyword evidence="2" id="KW-1185">Reference proteome</keyword>
<evidence type="ECO:0000313" key="2">
    <source>
        <dbReference type="Proteomes" id="UP000812287"/>
    </source>
</evidence>
<name>A0A9P7VY61_9AGAR</name>
<accession>A0A9P7VY61</accession>
<dbReference type="GeneID" id="66104324"/>
<sequence length="166" mass="18791">MIGRGTFDCFVIPHRSKGPGRFAHVVCFTNCPPGRHAISDSNLKFLFAVLLLSSPTTITPDNLFLCYKGSPPRAMIIQLSRDPDISKLVRCIEFYFPEADNGFFAVFAAMSGALAYLTEVQEISIACMRYNGRPRGVFCLCLEGFWDEPQETHHYQLSYIYIKITY</sequence>
<gene>
    <name evidence="1" type="ORF">BT62DRAFT_726670</name>
</gene>
<dbReference type="AlphaFoldDB" id="A0A9P7VY61"/>
<dbReference type="RefSeq" id="XP_043042263.1">
    <property type="nucleotide sequence ID" value="XM_043182028.1"/>
</dbReference>
<proteinExistence type="predicted"/>
<dbReference type="EMBL" id="MU250529">
    <property type="protein sequence ID" value="KAG7448763.1"/>
    <property type="molecule type" value="Genomic_DNA"/>
</dbReference>
<protein>
    <submittedName>
        <fullName evidence="1">Uncharacterized protein</fullName>
    </submittedName>
</protein>